<dbReference type="OrthoDB" id="340346at2759"/>
<feature type="region of interest" description="Disordered" evidence="2">
    <location>
        <begin position="15"/>
        <end position="44"/>
    </location>
</feature>
<accession>A0A1X7UYW6</accession>
<dbReference type="InParanoid" id="A0A1X7UYW6"/>
<evidence type="ECO:0000313" key="3">
    <source>
        <dbReference type="EnsemblMetazoa" id="Aqu2.1.33160_001"/>
    </source>
</evidence>
<dbReference type="Gene3D" id="1.25.10.10">
    <property type="entry name" value="Leucine-rich Repeat Variant"/>
    <property type="match status" value="1"/>
</dbReference>
<evidence type="ECO:0008006" key="4">
    <source>
        <dbReference type="Google" id="ProtNLM"/>
    </source>
</evidence>
<evidence type="ECO:0000256" key="2">
    <source>
        <dbReference type="SAM" id="MobiDB-lite"/>
    </source>
</evidence>
<dbReference type="GO" id="GO:0019888">
    <property type="term" value="F:protein phosphatase regulator activity"/>
    <property type="evidence" value="ECO:0007669"/>
    <property type="project" value="TreeGrafter"/>
</dbReference>
<dbReference type="PANTHER" id="PTHR10648">
    <property type="entry name" value="SERINE/THREONINE-PROTEIN PHOSPHATASE PP2A 65 KDA REGULATORY SUBUNIT"/>
    <property type="match status" value="1"/>
</dbReference>
<dbReference type="GO" id="GO:0005737">
    <property type="term" value="C:cytoplasm"/>
    <property type="evidence" value="ECO:0007669"/>
    <property type="project" value="TreeGrafter"/>
</dbReference>
<dbReference type="SUPFAM" id="SSF48371">
    <property type="entry name" value="ARM repeat"/>
    <property type="match status" value="1"/>
</dbReference>
<dbReference type="EnsemblMetazoa" id="Aqu2.1.33160_001">
    <property type="protein sequence ID" value="Aqu2.1.33160_001"/>
    <property type="gene ID" value="Aqu2.1.33160"/>
</dbReference>
<dbReference type="PANTHER" id="PTHR10648:SF1">
    <property type="entry name" value="SERINE_THREONINE-PROTEIN PHOSPHATASE 4 REGULATORY SUBUNIT 1"/>
    <property type="match status" value="1"/>
</dbReference>
<dbReference type="InterPro" id="IPR051023">
    <property type="entry name" value="PP2A_Regulatory_Subunit_A"/>
</dbReference>
<protein>
    <recommendedName>
        <fullName evidence="4">Condensin complex subunit 1 C-terminal domain-containing protein</fullName>
    </recommendedName>
</protein>
<dbReference type="STRING" id="400682.A0A1X7UYW6"/>
<dbReference type="AlphaFoldDB" id="A0A1X7UYW6"/>
<dbReference type="InterPro" id="IPR016024">
    <property type="entry name" value="ARM-type_fold"/>
</dbReference>
<proteinExistence type="predicted"/>
<evidence type="ECO:0000256" key="1">
    <source>
        <dbReference type="ARBA" id="ARBA00022737"/>
    </source>
</evidence>
<dbReference type="InterPro" id="IPR011989">
    <property type="entry name" value="ARM-like"/>
</dbReference>
<name>A0A1X7UYW6_AMPQE</name>
<keyword evidence="1" id="KW-0677">Repeat</keyword>
<organism evidence="3">
    <name type="scientific">Amphimedon queenslandica</name>
    <name type="common">Sponge</name>
    <dbReference type="NCBI Taxonomy" id="400682"/>
    <lineage>
        <taxon>Eukaryota</taxon>
        <taxon>Metazoa</taxon>
        <taxon>Porifera</taxon>
        <taxon>Demospongiae</taxon>
        <taxon>Heteroscleromorpha</taxon>
        <taxon>Haplosclerida</taxon>
        <taxon>Niphatidae</taxon>
        <taxon>Amphimedon</taxon>
    </lineage>
</organism>
<reference evidence="3" key="1">
    <citation type="submission" date="2017-05" db="UniProtKB">
        <authorList>
            <consortium name="EnsemblMetazoa"/>
        </authorList>
    </citation>
    <scope>IDENTIFICATION</scope>
</reference>
<sequence length="348" mass="38765">MAGLRLDLGRVDKDLISNDSDSEQNLGVEPHEMDPLGDSYSPDDQLNPLEKLEKYFQSEEAMEREIAVRSMVEAAHFVDSYSDYEIILEIVCAMASDHEPMIRIGVLGTVMNLIERNSQFRDAPNIETTFSQENEDRIYEIPVKMLNDFNQQVRRISHNTIVMLLEDPKSSTNSLVSQLCPMVRKCLGKEETYDLRMDTVMLIGRVASFLGQEICVSEFVPQLPALASDAMFHVRKSFAICCKDLCSVIGPASTEEVIVKSPIGSVPNGFPTVRVFIQSANGQIHEEQTMTGGSGGGTYGCHSNSTPFNRMDVTSQSTAMDMTTVFDNNTTINNEPYFTAGLEQLQPF</sequence>